<accession>A0ABV9T5X6</accession>
<keyword evidence="2" id="KW-1185">Reference proteome</keyword>
<organism evidence="1 2">
    <name type="scientific">Negadavirga shengliensis</name>
    <dbReference type="NCBI Taxonomy" id="1389218"/>
    <lineage>
        <taxon>Bacteria</taxon>
        <taxon>Pseudomonadati</taxon>
        <taxon>Bacteroidota</taxon>
        <taxon>Cytophagia</taxon>
        <taxon>Cytophagales</taxon>
        <taxon>Cyclobacteriaceae</taxon>
        <taxon>Negadavirga</taxon>
    </lineage>
</organism>
<dbReference type="EMBL" id="JBHSJJ010000014">
    <property type="protein sequence ID" value="MFC4873927.1"/>
    <property type="molecule type" value="Genomic_DNA"/>
</dbReference>
<comment type="caution">
    <text evidence="1">The sequence shown here is derived from an EMBL/GenBank/DDBJ whole genome shotgun (WGS) entry which is preliminary data.</text>
</comment>
<gene>
    <name evidence="1" type="ORF">ACFPFU_19640</name>
</gene>
<evidence type="ECO:0008006" key="3">
    <source>
        <dbReference type="Google" id="ProtNLM"/>
    </source>
</evidence>
<sequence>MPHYDSLKYLVKRDGVSQKQRRPAALDPSFVKLDERKLEDFLVFATEYSKKIKFFNLKNIPEGNWEGFWNSDPTIVIAAITKTNPLPSKRAIDRIFSLPPTIEGLENSIGQILDIAKKIDYWFKNIKRGASLHVEIRRLIMANFEGFLPGLATLEKTAETFIEDYPIFDQDKYFGFSPEWGFDPEATELSANLNLLRPKAVIDEENPFKCDQSITDKQKLEAAYQLLKELFTNVYNVYFQIIQLSSTHFQQSLTRKDHPPHIALFISFLRLFINVQEDLNQMTKRHLDFYYRGVLGLKPKDIIPDKVHLFFELAKNRLEHSLEGGIRFRAGKDALGNDLFYALDKPSVFNVATVESLRSLCLEKSPDDEERTIGLKAAPVANSEDGLGTPIKDEEKPTWFTMGSTKMPNATLGFALASNELLLTEGIRTIAVHVHTNNPIAVIKNTFNIYLSGEGEWINANSLDTLNVKPFANDTGENGFSIELQLDVDTPAILPFDKDGLEEELGTDLPVMKVLFSTEKSANKEIFKDLLNLVVEKITLEVNVTGLTQIMAFSDEGKLDTGSPFLPFTAIPKKGSSFYFGNAEIFQKNLKSVHFKINWEDPPEDFAEYYAGYENIGDGFKANVYSIGEKASTPIRLDVDGSTVDQIAILENDEETFTSTQAGDSQIAKLISGEKAENYGKGNKIGFLRMNLEDDFGHSQYQQVLTRQMLAVARFPNVVPGAWYRNTTGDLVKAGSTTTVSSFEVVIPNPPYTPSIKSISMDYTSETLTGENNGGEDIQLLHLHPFPNTYKHLKGIQGSFLVPQFKNPKSKTEIDVLVPEAGALLIGINNLQPKQSLSLLFQLVENTADAELAKPKVRWYYLKSNQWEPFRESQVVSDTTDELLTSGIVELSIPDDINKENTVLSSGLHWLKAAVSENPEAISQAINIHAQAARVTFQNNENDLAHLNQPLPAATISKLENDDSAIKGIFQLYDSFGGRPAESDLGFYNRISEHLRHKGRAITLFDYERLILEAFPEVYKVRCVNHLDDTFHLNPGHVIVSVVPDFSKLKAVDRRQPKVSLAQLERIRRFLEDRNCAFVGNQTTNYNDKPHSLHVLNPDYEKIRLDFRVRFLPEITAIEFHIEKLKTALVRFLSPWAFEDSADITFGGRVFKSVILHFVEKQPYVDYVKDFKMMHDNAIEDVNVIEAKTPISILVPAAEEKMSIIHIEDEECKMDKHLAKSGLGYQNLEDIEVNH</sequence>
<protein>
    <recommendedName>
        <fullName evidence="3">Baseplate J-like protein</fullName>
    </recommendedName>
</protein>
<name>A0ABV9T5X6_9BACT</name>
<reference evidence="2" key="1">
    <citation type="journal article" date="2019" name="Int. J. Syst. Evol. Microbiol.">
        <title>The Global Catalogue of Microorganisms (GCM) 10K type strain sequencing project: providing services to taxonomists for standard genome sequencing and annotation.</title>
        <authorList>
            <consortium name="The Broad Institute Genomics Platform"/>
            <consortium name="The Broad Institute Genome Sequencing Center for Infectious Disease"/>
            <person name="Wu L."/>
            <person name="Ma J."/>
        </authorList>
    </citation>
    <scope>NUCLEOTIDE SEQUENCE [LARGE SCALE GENOMIC DNA]</scope>
    <source>
        <strain evidence="2">CGMCC 4.7466</strain>
    </source>
</reference>
<evidence type="ECO:0000313" key="1">
    <source>
        <dbReference type="EMBL" id="MFC4873927.1"/>
    </source>
</evidence>
<evidence type="ECO:0000313" key="2">
    <source>
        <dbReference type="Proteomes" id="UP001595818"/>
    </source>
</evidence>
<proteinExistence type="predicted"/>
<dbReference type="Proteomes" id="UP001595818">
    <property type="component" value="Unassembled WGS sequence"/>
</dbReference>
<dbReference type="RefSeq" id="WP_377067276.1">
    <property type="nucleotide sequence ID" value="NZ_JBHSJJ010000014.1"/>
</dbReference>